<name>A0A9P9F4I3_9HYPO</name>
<evidence type="ECO:0000313" key="1">
    <source>
        <dbReference type="EMBL" id="KAH7152153.1"/>
    </source>
</evidence>
<sequence>MELSESILSAASYHCEDFGRSVIQIEDRHCDMVRSSVFKYVGECPDSGLGALDVLPVEILSSICLMLDVDAGFRFSQASRRARAVVASVPEYHHLGDHALQCLCALLRTDIGHYVAISTLHLALLNHDCQSCGFFAGYLFLPTLTRCCFRCIESAKGLSAAPLEKLASESGMSIEQLKEAIPIFHTLPTLQNTATAMRSGRRFLVAEEHCIGILKSIGYPEPMPTYFSSMHLPGFGWEASTTLPSFNPKTGEVQTGVSCKGCQVAMKISPSEQAFKLRQRVYSRQRFLDHFQQCSHARKIWESSQRTLSIRP</sequence>
<gene>
    <name evidence="1" type="ORF">B0J13DRAFT_619735</name>
</gene>
<proteinExistence type="predicted"/>
<reference evidence="1" key="1">
    <citation type="journal article" date="2021" name="Nat. Commun.">
        <title>Genetic determinants of endophytism in the Arabidopsis root mycobiome.</title>
        <authorList>
            <person name="Mesny F."/>
            <person name="Miyauchi S."/>
            <person name="Thiergart T."/>
            <person name="Pickel B."/>
            <person name="Atanasova L."/>
            <person name="Karlsson M."/>
            <person name="Huettel B."/>
            <person name="Barry K.W."/>
            <person name="Haridas S."/>
            <person name="Chen C."/>
            <person name="Bauer D."/>
            <person name="Andreopoulos W."/>
            <person name="Pangilinan J."/>
            <person name="LaButti K."/>
            <person name="Riley R."/>
            <person name="Lipzen A."/>
            <person name="Clum A."/>
            <person name="Drula E."/>
            <person name="Henrissat B."/>
            <person name="Kohler A."/>
            <person name="Grigoriev I.V."/>
            <person name="Martin F.M."/>
            <person name="Hacquard S."/>
        </authorList>
    </citation>
    <scope>NUCLEOTIDE SEQUENCE</scope>
    <source>
        <strain evidence="1">MPI-CAGE-AT-0021</strain>
    </source>
</reference>
<evidence type="ECO:0000313" key="2">
    <source>
        <dbReference type="Proteomes" id="UP000717696"/>
    </source>
</evidence>
<dbReference type="AlphaFoldDB" id="A0A9P9F4I3"/>
<keyword evidence="2" id="KW-1185">Reference proteome</keyword>
<dbReference type="OrthoDB" id="165382at2759"/>
<dbReference type="Proteomes" id="UP000717696">
    <property type="component" value="Unassembled WGS sequence"/>
</dbReference>
<protein>
    <submittedName>
        <fullName evidence="1">F-box domain-containing protein</fullName>
    </submittedName>
</protein>
<accession>A0A9P9F4I3</accession>
<organism evidence="1 2">
    <name type="scientific">Dactylonectria estremocensis</name>
    <dbReference type="NCBI Taxonomy" id="1079267"/>
    <lineage>
        <taxon>Eukaryota</taxon>
        <taxon>Fungi</taxon>
        <taxon>Dikarya</taxon>
        <taxon>Ascomycota</taxon>
        <taxon>Pezizomycotina</taxon>
        <taxon>Sordariomycetes</taxon>
        <taxon>Hypocreomycetidae</taxon>
        <taxon>Hypocreales</taxon>
        <taxon>Nectriaceae</taxon>
        <taxon>Dactylonectria</taxon>
    </lineage>
</organism>
<dbReference type="EMBL" id="JAGMUU010000005">
    <property type="protein sequence ID" value="KAH7152153.1"/>
    <property type="molecule type" value="Genomic_DNA"/>
</dbReference>
<comment type="caution">
    <text evidence="1">The sequence shown here is derived from an EMBL/GenBank/DDBJ whole genome shotgun (WGS) entry which is preliminary data.</text>
</comment>